<feature type="region of interest" description="Disordered" evidence="1">
    <location>
        <begin position="952"/>
        <end position="981"/>
    </location>
</feature>
<sequence length="1236" mass="139169">MIGSDRAPSIVPLCRNVCINRIYLHFYLYIFCPTMDGISSKLPILAYGAQQRETWDIPFKLIDIEIKDKRSTSKCHYECNPSQRSETFTTYTPYLIDKVTKRGRVIWNSADFKYYGSRVLLGRTDSNELVFRVLYPGFQDEEESKPEFQPELEYVMQGTDAGQFLQQQVHVMPPQQQVHVMPPQQQVPFMPPQHQVPVAPHHKQVPVVPHHEQVPGIQHQQELHIQPELPKPAKAPKPVKVVQHPVATTHEDMYLPETEAEDTVAAQPLKVTQPQKQIPIDTSDFEVVDGMKGSRAKPRPAAAHPVAVQPGPAHPVYPEVQELAQVQQRVRRAGGRGPDVIPLDQSGTEQEIPEPQQRKRKGPQPVEAFGQDFDAADYSQDARGARTSHTAYLPPTESEEATRAKGTDQSQLAAETQEFDTVLVKLEITNCRNSKQVSYEHDSETGAHVFTPNPGHAIYMATHNGKTVWRAKDERYPTHLIITIDENNKTKLRAMYDDEADPNKFVLDVRDYWDQAKFDETKYDAMADNGNIIYFFKEGVKCTQVTCDKIVVWKMGEHDISETKSVSFDRVNHHVVVSDNDKGLEYHYDGQQWTLSKILQYESDTETEMEQQPKPTAKAAAQQQQQQQMMGVPAAAQPPTKGAVQQPGAWPEQQFDQVHGFEVYESSGEVEQAQPQQYHQAPLGKPGRAVVKDRHAQYPVGPDGMPISVVHGVPQQPAFTADGQVHTDVELITKQPGVPVASAHAGAVAAPMPRARASVRVQPPAVHPQHVLGEQQVLGRPQAPRVQPVEQEFAHYPTPDMRFLHTEAAAVPKHPVMPRGRGALGRQTAALQPKLQEIPDPHPQPIDLSTMYFDENGIPVVVSQDSDQFQHHATPANVPVARVPVAKPPKTSQFQVLDTESDSYNLQQAHSRLIQTKKGVKAVQLDQQAQQQVGQSQYMEQMQAFKQQLRAQQQLEQQQKRQRQKQPAELAHQQPPEVAQHPPEVAYQQPTEVAYQQPPGADHADIKAQKLAAKALKQQQMIAKQQYVQQLQQREAAHKHYAQQYTQQYAQYSQQYAQKANAGKSRKQAQAEVAGMNAAQEHRIAQLAAAGAVQQDVHMAYAQPAPQQAMYHQQFQQQQQQRLSRRIAVPEQQAQVKAQRVESQPPYPEEDPANVFEGYEPPQEDMFSGTFDDLVVVDTDGDSSNNEQLPQQPRTSHGHVRAQPIEAYPVDQDFIYRNPFVLSIVLEPYLCFIVFV</sequence>
<proteinExistence type="predicted"/>
<organism evidence="2 3">
    <name type="scientific">Theileria orientalis strain Shintoku</name>
    <dbReference type="NCBI Taxonomy" id="869250"/>
    <lineage>
        <taxon>Eukaryota</taxon>
        <taxon>Sar</taxon>
        <taxon>Alveolata</taxon>
        <taxon>Apicomplexa</taxon>
        <taxon>Aconoidasida</taxon>
        <taxon>Piroplasmida</taxon>
        <taxon>Theileriidae</taxon>
        <taxon>Theileria</taxon>
    </lineage>
</organism>
<dbReference type="OrthoDB" id="10517757at2759"/>
<feature type="region of interest" description="Disordered" evidence="1">
    <location>
        <begin position="328"/>
        <end position="368"/>
    </location>
</feature>
<dbReference type="EMBL" id="AP011948">
    <property type="protein sequence ID" value="BAM41522.1"/>
    <property type="molecule type" value="Genomic_DNA"/>
</dbReference>
<feature type="region of interest" description="Disordered" evidence="1">
    <location>
        <begin position="1112"/>
        <end position="1163"/>
    </location>
</feature>
<feature type="compositionally biased region" description="Low complexity" evidence="1">
    <location>
        <begin position="1112"/>
        <end position="1121"/>
    </location>
</feature>
<protein>
    <submittedName>
        <fullName evidence="2">Uncharacterized protein</fullName>
    </submittedName>
</protein>
<dbReference type="Proteomes" id="UP000003786">
    <property type="component" value="Chromosome 3"/>
</dbReference>
<feature type="region of interest" description="Disordered" evidence="1">
    <location>
        <begin position="381"/>
        <end position="413"/>
    </location>
</feature>
<reference evidence="2 3" key="1">
    <citation type="journal article" date="2012" name="MBio">
        <title>Comparative genome analysis of three eukaryotic parasites with differing abilities to transform leukocytes reveals key mediators of Theileria-induced leukocyte transformation.</title>
        <authorList>
            <person name="Hayashida K."/>
            <person name="Hara Y."/>
            <person name="Abe T."/>
            <person name="Yamasaki C."/>
            <person name="Toyoda A."/>
            <person name="Kosuge T."/>
            <person name="Suzuki Y."/>
            <person name="Sato Y."/>
            <person name="Kawashima S."/>
            <person name="Katayama T."/>
            <person name="Wakaguri H."/>
            <person name="Inoue N."/>
            <person name="Homma K."/>
            <person name="Tada-Umezaki M."/>
            <person name="Yagi Y."/>
            <person name="Fujii Y."/>
            <person name="Habara T."/>
            <person name="Kanehisa M."/>
            <person name="Watanabe H."/>
            <person name="Ito K."/>
            <person name="Gojobori T."/>
            <person name="Sugawara H."/>
            <person name="Imanishi T."/>
            <person name="Weir W."/>
            <person name="Gardner M."/>
            <person name="Pain A."/>
            <person name="Shiels B."/>
            <person name="Hattori M."/>
            <person name="Nene V."/>
            <person name="Sugimoto C."/>
        </authorList>
    </citation>
    <scope>NUCLEOTIDE SEQUENCE [LARGE SCALE GENOMIC DNA]</scope>
    <source>
        <strain evidence="2 3">Shintoku</strain>
    </source>
</reference>
<feature type="compositionally biased region" description="Polar residues" evidence="1">
    <location>
        <begin position="1182"/>
        <end position="1195"/>
    </location>
</feature>
<feature type="region of interest" description="Disordered" evidence="1">
    <location>
        <begin position="1178"/>
        <end position="1201"/>
    </location>
</feature>
<gene>
    <name evidence="2" type="ORF">TOT_030000785</name>
</gene>
<dbReference type="KEGG" id="tot:TOT_030000785"/>
<evidence type="ECO:0000256" key="1">
    <source>
        <dbReference type="SAM" id="MobiDB-lite"/>
    </source>
</evidence>
<dbReference type="GeneID" id="20715935"/>
<dbReference type="RefSeq" id="XP_009691823.1">
    <property type="nucleotide sequence ID" value="XM_009693528.1"/>
</dbReference>
<evidence type="ECO:0000313" key="3">
    <source>
        <dbReference type="Proteomes" id="UP000003786"/>
    </source>
</evidence>
<keyword evidence="3" id="KW-1185">Reference proteome</keyword>
<feature type="compositionally biased region" description="Low complexity" evidence="1">
    <location>
        <begin position="612"/>
        <end position="639"/>
    </location>
</feature>
<dbReference type="VEuPathDB" id="PiroplasmaDB:TOT_030000785"/>
<dbReference type="AlphaFoldDB" id="J4CDP9"/>
<evidence type="ECO:0000313" key="2">
    <source>
        <dbReference type="EMBL" id="BAM41522.1"/>
    </source>
</evidence>
<name>J4CDP9_THEOR</name>
<feature type="region of interest" description="Disordered" evidence="1">
    <location>
        <begin position="604"/>
        <end position="649"/>
    </location>
</feature>
<accession>J4CDP9</accession>